<dbReference type="PANTHER" id="PTHR48475">
    <property type="entry name" value="RIBONUCLEASE H"/>
    <property type="match status" value="1"/>
</dbReference>
<dbReference type="InterPro" id="IPR041577">
    <property type="entry name" value="RT_RNaseH_2"/>
</dbReference>
<dbReference type="EMBL" id="OIVN01003890">
    <property type="protein sequence ID" value="SPD14161.1"/>
    <property type="molecule type" value="Genomic_DNA"/>
</dbReference>
<sequence>MSESVIERYLKEFNERLAKIEEAQKKNSRTEDEERRNKEKKAKAIERSKEFEAFTKSFKEKMELMQRALQKTQRVDDYLATMGGITKEELSQLPPKFSIPEADRFAGVGDPKENLRQYLNFVKIKGLNEEQVLQAFPLSLVGLASNWAKVSKMMNRPKEKDQVNMVMKGLLPIYYNRMFASPIMDSEQLCNSGMRFEDAIDNGQLDKREGRISVAPKNIFGSLSKTPNIQANINIVQPNQYQYQCPPKHQHQHQNPYPYPRQSPKPKRHFDQLEVPLSKVLDHMCKRGHLKPLDPTPYPDLLPKNWNTNLYCLFHQRTGHRIDEYARLKHEIQYLIDNDDDLEGKEEAHNTSWYVEDITEIEEARHLTRGGRHFKPAYLEEDYPEQDPPPTREADKAKAPKETKEDRVLAQLKKTQVSISIWGLIMALQNLIVRAYDESSQKVIGTFEAECQLGPVSSVLFHVLEITTSYNLLLGRAWMHPLGIVPFTVHQKLKLPWKGGVLTILGDGEISAPVCDIKSNNDIQLRDFEVMKTSSVVIASIMKKMGYQSGMGLRKFNQGIKKLFEVYSQSAKCKYGLGYKEEMGEMTKNKYTLNENFVKPREDFPYYRFLELRGGKPGFEIFFMTQLTLEDKAPIEDKALVEDKADEDWMEHMDLEARKIFVQEGDVFHIEEELKEDHAAMIMPSDGITSIWSFENNFLDVKLVKKKLRCMKSEWMLKIKEEVIKQMKAGFIKVVSQTNWVANVVPIPKKDGKRMATALLHDMMHKEVEVYVDDMIVKSTTRGEHITNLRKFFERIKKYRLRLNPNKCTFGVTAGKLLGHMVSSRGIEVDPTKIKAILEMPPPKTEKEIRGFLGRLQYISRFIARLTTTCEPIFKLLKKGEPKEWTEDCQKAFEAVKEYLSNPLVLAPPKSGRPLNLYLSVIEDALGNMLAQENEDKQEHAIYYLMQKLRHILLAHQVLVVTKMDPLKYLFEKPALTKKLSRWLIFLVEFYLTYVAKNTIKGRVIAEHCAGHLVGVLLITPDGVHIPLLAKLDFMATKNVTEYEACIVVLEALLAIDVKEVEIDGDSALVLVQAQRIWKTKGRTPEALPSLPRENALAILASLVQIPVNTFVRPIEIKSREVPTHEREVSVLDDKINDGKPWYYDICNFVEDKVYPEGADKKDRRARRLLATQYILCGGVLYRRSYEGKIVRLKFYWVIMEADCIEHVKKCHQCQTHSNLNHLPPKELYNMTSPWPFSVWGIDIIGMITPKASNRHEFILVAINYFTMWVEVASFSILKAKHVARFIENNIICRYRVPYEIVSDNGMHFEDEVQRILQKYGVKHHKSSLYRPQTNGAVESTKKNVKVILEKTTERYRDWADKLPYVLWGYRTFIQTSTRMTPYSLVYGMEAVLPADIEAESLRIILKSQIPEAKWVKA</sequence>
<dbReference type="InterPro" id="IPR000467">
    <property type="entry name" value="G_patch_dom"/>
</dbReference>
<protein>
    <submittedName>
        <fullName evidence="4">Uncharacterized protein</fullName>
    </submittedName>
</protein>
<feature type="domain" description="G-patch" evidence="2">
    <location>
        <begin position="534"/>
        <end position="582"/>
    </location>
</feature>
<proteinExistence type="predicted"/>
<feature type="domain" description="Integrase catalytic" evidence="3">
    <location>
        <begin position="1230"/>
        <end position="1390"/>
    </location>
</feature>
<dbReference type="Gene3D" id="3.30.420.10">
    <property type="entry name" value="Ribonuclease H-like superfamily/Ribonuclease H"/>
    <property type="match status" value="2"/>
</dbReference>
<dbReference type="SUPFAM" id="SSF56672">
    <property type="entry name" value="DNA/RNA polymerases"/>
    <property type="match status" value="1"/>
</dbReference>
<feature type="compositionally biased region" description="Basic and acidic residues" evidence="1">
    <location>
        <begin position="390"/>
        <end position="404"/>
    </location>
</feature>
<feature type="region of interest" description="Disordered" evidence="1">
    <location>
        <begin position="22"/>
        <end position="43"/>
    </location>
</feature>
<gene>
    <name evidence="4" type="ORF">FSB_LOCUS42043</name>
</gene>
<dbReference type="InterPro" id="IPR001584">
    <property type="entry name" value="Integrase_cat-core"/>
</dbReference>
<dbReference type="FunFam" id="3.30.70.270:FF:000020">
    <property type="entry name" value="Transposon Tf2-6 polyprotein-like Protein"/>
    <property type="match status" value="1"/>
</dbReference>
<dbReference type="GO" id="GO:0015074">
    <property type="term" value="P:DNA integration"/>
    <property type="evidence" value="ECO:0007669"/>
    <property type="project" value="InterPro"/>
</dbReference>
<evidence type="ECO:0000313" key="4">
    <source>
        <dbReference type="EMBL" id="SPD14161.1"/>
    </source>
</evidence>
<evidence type="ECO:0000259" key="2">
    <source>
        <dbReference type="PROSITE" id="PS50174"/>
    </source>
</evidence>
<evidence type="ECO:0000259" key="3">
    <source>
        <dbReference type="PROSITE" id="PS50994"/>
    </source>
</evidence>
<dbReference type="InterPro" id="IPR012337">
    <property type="entry name" value="RNaseH-like_sf"/>
</dbReference>
<dbReference type="PROSITE" id="PS50994">
    <property type="entry name" value="INTEGRASE"/>
    <property type="match status" value="1"/>
</dbReference>
<organism evidence="4">
    <name type="scientific">Fagus sylvatica</name>
    <name type="common">Beechnut</name>
    <dbReference type="NCBI Taxonomy" id="28930"/>
    <lineage>
        <taxon>Eukaryota</taxon>
        <taxon>Viridiplantae</taxon>
        <taxon>Streptophyta</taxon>
        <taxon>Embryophyta</taxon>
        <taxon>Tracheophyta</taxon>
        <taxon>Spermatophyta</taxon>
        <taxon>Magnoliopsida</taxon>
        <taxon>eudicotyledons</taxon>
        <taxon>Gunneridae</taxon>
        <taxon>Pentapetalae</taxon>
        <taxon>rosids</taxon>
        <taxon>fabids</taxon>
        <taxon>Fagales</taxon>
        <taxon>Fagaceae</taxon>
        <taxon>Fagus</taxon>
    </lineage>
</organism>
<dbReference type="GO" id="GO:0003676">
    <property type="term" value="F:nucleic acid binding"/>
    <property type="evidence" value="ECO:0007669"/>
    <property type="project" value="InterPro"/>
</dbReference>
<dbReference type="PANTHER" id="PTHR48475:SF1">
    <property type="entry name" value="RNASE H TYPE-1 DOMAIN-CONTAINING PROTEIN"/>
    <property type="match status" value="1"/>
</dbReference>
<dbReference type="Pfam" id="PF00078">
    <property type="entry name" value="RVT_1"/>
    <property type="match status" value="1"/>
</dbReference>
<dbReference type="InterPro" id="IPR000477">
    <property type="entry name" value="RT_dom"/>
</dbReference>
<feature type="region of interest" description="Disordered" evidence="1">
    <location>
        <begin position="379"/>
        <end position="404"/>
    </location>
</feature>
<dbReference type="Pfam" id="PF17919">
    <property type="entry name" value="RT_RNaseH_2"/>
    <property type="match status" value="1"/>
</dbReference>
<accession>A0A2N9HR66</accession>
<reference evidence="4" key="1">
    <citation type="submission" date="2018-02" db="EMBL/GenBank/DDBJ databases">
        <authorList>
            <person name="Cohen D.B."/>
            <person name="Kent A.D."/>
        </authorList>
    </citation>
    <scope>NUCLEOTIDE SEQUENCE</scope>
</reference>
<evidence type="ECO:0000256" key="1">
    <source>
        <dbReference type="SAM" id="MobiDB-lite"/>
    </source>
</evidence>
<name>A0A2N9HR66_FAGSY</name>
<dbReference type="SUPFAM" id="SSF53098">
    <property type="entry name" value="Ribonuclease H-like"/>
    <property type="match status" value="2"/>
</dbReference>
<dbReference type="InterPro" id="IPR043128">
    <property type="entry name" value="Rev_trsase/Diguanyl_cyclase"/>
</dbReference>
<dbReference type="Gene3D" id="3.30.70.270">
    <property type="match status" value="2"/>
</dbReference>
<feature type="region of interest" description="Disordered" evidence="1">
    <location>
        <begin position="245"/>
        <end position="268"/>
    </location>
</feature>
<dbReference type="PROSITE" id="PS50174">
    <property type="entry name" value="G_PATCH"/>
    <property type="match status" value="1"/>
</dbReference>
<dbReference type="CDD" id="cd01647">
    <property type="entry name" value="RT_LTR"/>
    <property type="match status" value="1"/>
</dbReference>
<dbReference type="InterPro" id="IPR036397">
    <property type="entry name" value="RNaseH_sf"/>
</dbReference>
<dbReference type="InterPro" id="IPR043502">
    <property type="entry name" value="DNA/RNA_pol_sf"/>
</dbReference>